<accession>A0A418D218</accession>
<dbReference type="EMBL" id="QUTG01004336">
    <property type="protein sequence ID" value="RHY88494.1"/>
    <property type="molecule type" value="Genomic_DNA"/>
</dbReference>
<keyword evidence="1" id="KW-0732">Signal</keyword>
<dbReference type="AlphaFoldDB" id="A0A418D218"/>
<dbReference type="Proteomes" id="UP000285712">
    <property type="component" value="Unassembled WGS sequence"/>
</dbReference>
<organism evidence="4 5">
    <name type="scientific">Aphanomyces astaci</name>
    <name type="common">Crayfish plague agent</name>
    <dbReference type="NCBI Taxonomy" id="112090"/>
    <lineage>
        <taxon>Eukaryota</taxon>
        <taxon>Sar</taxon>
        <taxon>Stramenopiles</taxon>
        <taxon>Oomycota</taxon>
        <taxon>Saprolegniomycetes</taxon>
        <taxon>Saprolegniales</taxon>
        <taxon>Verrucalvaceae</taxon>
        <taxon>Aphanomyces</taxon>
    </lineage>
</organism>
<keyword evidence="3" id="KW-1133">Transmembrane helix</keyword>
<evidence type="ECO:0000313" key="4">
    <source>
        <dbReference type="EMBL" id="RHY88494.1"/>
    </source>
</evidence>
<dbReference type="VEuPathDB" id="FungiDB:H257_13347"/>
<evidence type="ECO:0000256" key="3">
    <source>
        <dbReference type="SAM" id="Phobius"/>
    </source>
</evidence>
<dbReference type="VEuPathDB" id="FungiDB:H257_05227"/>
<dbReference type="GO" id="GO:0016787">
    <property type="term" value="F:hydrolase activity"/>
    <property type="evidence" value="ECO:0007669"/>
    <property type="project" value="UniProtKB-KW"/>
</dbReference>
<dbReference type="InterPro" id="IPR029052">
    <property type="entry name" value="Metallo-depent_PP-like"/>
</dbReference>
<feature type="transmembrane region" description="Helical" evidence="3">
    <location>
        <begin position="41"/>
        <end position="61"/>
    </location>
</feature>
<feature type="transmembrane region" description="Helical" evidence="3">
    <location>
        <begin position="103"/>
        <end position="123"/>
    </location>
</feature>
<name>A0A418D218_APHAT</name>
<feature type="transmembrane region" description="Helical" evidence="3">
    <location>
        <begin position="73"/>
        <end position="91"/>
    </location>
</feature>
<protein>
    <recommendedName>
        <fullName evidence="6">Calcineurin-like phosphoesterase domain-containing protein</fullName>
    </recommendedName>
</protein>
<dbReference type="PANTHER" id="PTHR10161">
    <property type="entry name" value="TARTRATE-RESISTANT ACID PHOSPHATASE TYPE 5"/>
    <property type="match status" value="1"/>
</dbReference>
<keyword evidence="3" id="KW-0472">Membrane</keyword>
<reference evidence="4 5" key="1">
    <citation type="submission" date="2018-08" db="EMBL/GenBank/DDBJ databases">
        <title>Aphanomyces genome sequencing and annotation.</title>
        <authorList>
            <person name="Minardi D."/>
            <person name="Oidtmann B."/>
            <person name="Van Der Giezen M."/>
            <person name="Studholme D.J."/>
        </authorList>
    </citation>
    <scope>NUCLEOTIDE SEQUENCE [LARGE SCALE GENOMIC DNA]</scope>
    <source>
        <strain evidence="4 5">Sv</strain>
    </source>
</reference>
<dbReference type="Gene3D" id="3.60.21.10">
    <property type="match status" value="2"/>
</dbReference>
<evidence type="ECO:0000256" key="1">
    <source>
        <dbReference type="ARBA" id="ARBA00022729"/>
    </source>
</evidence>
<keyword evidence="2" id="KW-0378">Hydrolase</keyword>
<evidence type="ECO:0008006" key="6">
    <source>
        <dbReference type="Google" id="ProtNLM"/>
    </source>
</evidence>
<evidence type="ECO:0000313" key="5">
    <source>
        <dbReference type="Proteomes" id="UP000285712"/>
    </source>
</evidence>
<dbReference type="PANTHER" id="PTHR10161:SF14">
    <property type="entry name" value="TARTRATE-RESISTANT ACID PHOSPHATASE TYPE 5"/>
    <property type="match status" value="1"/>
</dbReference>
<dbReference type="InterPro" id="IPR051558">
    <property type="entry name" value="Metallophosphoesterase_PAP"/>
</dbReference>
<evidence type="ECO:0000256" key="2">
    <source>
        <dbReference type="ARBA" id="ARBA00022801"/>
    </source>
</evidence>
<keyword evidence="3" id="KW-0812">Transmembrane</keyword>
<dbReference type="SUPFAM" id="SSF56300">
    <property type="entry name" value="Metallo-dependent phosphatases"/>
    <property type="match status" value="2"/>
</dbReference>
<comment type="caution">
    <text evidence="4">The sequence shown here is derived from an EMBL/GenBank/DDBJ whole genome shotgun (WGS) entry which is preliminary data.</text>
</comment>
<proteinExistence type="predicted"/>
<dbReference type="VEuPathDB" id="FungiDB:H257_05229"/>
<gene>
    <name evidence="4" type="ORF">DYB35_007283</name>
</gene>
<sequence length="849" mass="92329">MVCNSADVHALRSAVASLGIPHIHVKQDCSPLRLSRNARNAVAAAYEYLQIGAVVVSPYLLTSLKCLDDHGGNAVVAGSVMATWAASLVAGSMVPTRTSSPRLVLIAATAPLGLTALVNQVYLPALATTTGNVVASSYARVPALADPETSAVAFSFLAIGDWGGTLGKTKGIPGTSIDLTNPRFKVDFFAQEYVAALLAMSAAELHPLRILSHGDNFYWSGVGTADVQYRLEQSFENVYSAPSLRAIPWLNVAGNHDLGGNSFICGDADGHFRECSSVDELVQFLDIRFQAQGKYTSPHHNRDGVSVDIFNLDTNHAAQHGAQDVCCQCFGYAAKFGLNQTEVCGDVMPGDLGCAGGNREMLDACVYKIEAWAKDSYARAIVDMKASTATFKVVNTHYSPHYHMNSSQMMQCQWRVVGNPYGIMELRFSKDWLQVQFATFDDQWTFGGMDRDATVVGGLQRGSTRTHVDITLRSLRQPAHMMQSLSVKKKNESVGLLEPKHTHATWVAPSTLAKVGLVSVSACAAWIFLASPSSSSLRIDPASSRASFEDDGAMSLRVSRTHLVNPETSIPEVTFLAIGDWGGTLGKDKGDPGSCCGVDTRHTRYKVDYYAQAYVAELMAQSAAELHPSRILGHGDNFYWNGVGTGDANYRLEQTFEKVYNASTLQNVPWLNVAGNHDIGGATFICGEADGAYRECKDEAELLAYLDIRFEAQANYTSPYNNRWNLRGHYYVERIVKNDVSVEVYNVDTNHAENHGSKDVCCQCYGYASQLGLDTGVCNDPQPGDVACVGGNVTLFNACVAKIESWANESLTRAMADMKASTATFKIVNTHYSPHYHMDPVKMDKWYDG</sequence>